<feature type="transmembrane region" description="Helical" evidence="7">
    <location>
        <begin position="299"/>
        <end position="321"/>
    </location>
</feature>
<feature type="transmembrane region" description="Helical" evidence="7">
    <location>
        <begin position="88"/>
        <end position="109"/>
    </location>
</feature>
<feature type="compositionally biased region" description="Low complexity" evidence="6">
    <location>
        <begin position="1"/>
        <end position="19"/>
    </location>
</feature>
<dbReference type="GO" id="GO:0006817">
    <property type="term" value="P:phosphate ion transport"/>
    <property type="evidence" value="ECO:0007669"/>
    <property type="project" value="TreeGrafter"/>
</dbReference>
<evidence type="ECO:0000256" key="1">
    <source>
        <dbReference type="ARBA" id="ARBA00004141"/>
    </source>
</evidence>
<dbReference type="PANTHER" id="PTHR10283:SF92">
    <property type="entry name" value="LOW-AFFINITY PHOSPHATE TRANSPORTER PHO91"/>
    <property type="match status" value="1"/>
</dbReference>
<feature type="transmembrane region" description="Helical" evidence="7">
    <location>
        <begin position="368"/>
        <end position="387"/>
    </location>
</feature>
<feature type="transmembrane region" description="Helical" evidence="7">
    <location>
        <begin position="168"/>
        <end position="191"/>
    </location>
</feature>
<reference evidence="9" key="1">
    <citation type="submission" date="2021-02" db="EMBL/GenBank/DDBJ databases">
        <authorList>
            <person name="Dougan E. K."/>
            <person name="Rhodes N."/>
            <person name="Thang M."/>
            <person name="Chan C."/>
        </authorList>
    </citation>
    <scope>NUCLEOTIDE SEQUENCE</scope>
</reference>
<keyword evidence="5 7" id="KW-0472">Membrane</keyword>
<dbReference type="Pfam" id="PF03600">
    <property type="entry name" value="CitMHS"/>
    <property type="match status" value="1"/>
</dbReference>
<dbReference type="InterPro" id="IPR004680">
    <property type="entry name" value="Cit_transptr-like_dom"/>
</dbReference>
<evidence type="ECO:0000256" key="4">
    <source>
        <dbReference type="ARBA" id="ARBA00022989"/>
    </source>
</evidence>
<feature type="compositionally biased region" description="Basic and acidic residues" evidence="6">
    <location>
        <begin position="31"/>
        <end position="52"/>
    </location>
</feature>
<feature type="transmembrane region" description="Helical" evidence="7">
    <location>
        <begin position="394"/>
        <end position="414"/>
    </location>
</feature>
<feature type="transmembrane region" description="Helical" evidence="7">
    <location>
        <begin position="215"/>
        <end position="241"/>
    </location>
</feature>
<comment type="caution">
    <text evidence="9">The sequence shown here is derived from an EMBL/GenBank/DDBJ whole genome shotgun (WGS) entry which is preliminary data.</text>
</comment>
<feature type="domain" description="Citrate transporter-like" evidence="8">
    <location>
        <begin position="131"/>
        <end position="510"/>
    </location>
</feature>
<feature type="transmembrane region" description="Helical" evidence="7">
    <location>
        <begin position="426"/>
        <end position="444"/>
    </location>
</feature>
<keyword evidence="10" id="KW-1185">Reference proteome</keyword>
<keyword evidence="4 7" id="KW-1133">Transmembrane helix</keyword>
<keyword evidence="3 7" id="KW-0812">Transmembrane</keyword>
<dbReference type="GO" id="GO:0005886">
    <property type="term" value="C:plasma membrane"/>
    <property type="evidence" value="ECO:0007669"/>
    <property type="project" value="TreeGrafter"/>
</dbReference>
<comment type="subcellular location">
    <subcellularLocation>
        <location evidence="1">Membrane</location>
        <topology evidence="1">Multi-pass membrane protein</topology>
    </subcellularLocation>
</comment>
<evidence type="ECO:0000256" key="3">
    <source>
        <dbReference type="ARBA" id="ARBA00022692"/>
    </source>
</evidence>
<evidence type="ECO:0000256" key="2">
    <source>
        <dbReference type="ARBA" id="ARBA00022448"/>
    </source>
</evidence>
<name>A0A812MNL1_9DINO</name>
<dbReference type="OrthoDB" id="408511at2759"/>
<feature type="transmembrane region" description="Helical" evidence="7">
    <location>
        <begin position="551"/>
        <end position="576"/>
    </location>
</feature>
<evidence type="ECO:0000256" key="6">
    <source>
        <dbReference type="SAM" id="MobiDB-lite"/>
    </source>
</evidence>
<evidence type="ECO:0000313" key="10">
    <source>
        <dbReference type="Proteomes" id="UP000601435"/>
    </source>
</evidence>
<evidence type="ECO:0000259" key="8">
    <source>
        <dbReference type="Pfam" id="PF03600"/>
    </source>
</evidence>
<feature type="compositionally biased region" description="Basic residues" evidence="6">
    <location>
        <begin position="637"/>
        <end position="647"/>
    </location>
</feature>
<evidence type="ECO:0000256" key="7">
    <source>
        <dbReference type="SAM" id="Phobius"/>
    </source>
</evidence>
<proteinExistence type="predicted"/>
<feature type="transmembrane region" description="Helical" evidence="7">
    <location>
        <begin position="456"/>
        <end position="478"/>
    </location>
</feature>
<feature type="transmembrane region" description="Helical" evidence="7">
    <location>
        <begin position="484"/>
        <end position="500"/>
    </location>
</feature>
<sequence>MAQAPAPGAPGAPSEAAESPQKRRPTFASDLEERSPEKGSEGDEGERVEGPDRIFSPRSGMPAPMRFDIRRLTEQSEAFSTDDEGTRFHHFLAVKGPPIFIVAVMLPAFMRTFDLEPQARCGFIMLGVLTLSLFELMPLFCVALFIPVLGSICAVFGEDRTMLTTSRLLLGSFFNQTSFLVLGSLVINAVFEKCGLLDVLTSSLLRRWRMESKSFLLVIMLSTMAACSVLVSGSIVVLAALKPLLMKRGPGQLEVPVIKRLLLGVAFAANAGSILLPISSPVTLITVSLLRDFDHKLSLWSWFFISAPVAVPATVVSWWVLCYFYPAEHDDAEAVFKTVEEGLEESPEPALSRQVSLSHASEVQMTQGHWFMLVSSCLAVLGMTIFAEALEPVLGHPAILALAVVVLAFGSGFLSRDEFLCLEWDLLAIVGGTNVMALMVRETALAAKGSAIMTQMGLIGGLSFWPFTALVISTLILFGTFCGHQLAGVIALPLLVALGVKLKAAELFAMLCALSIPLGMGMPSCSFDNMAAQSLSRSLKRKGSELFVRDYLLSGSATAVCGAMLTLTLGFGIGCLQHGFPKPPREVRHERTPEELEPQVVKENRVLDLKVVTSKKLDRKAQPAILSLRGLRQFGQGRKRPAIHREKKGLVPSSDASKLHSS</sequence>
<evidence type="ECO:0000313" key="9">
    <source>
        <dbReference type="EMBL" id="CAE7262353.1"/>
    </source>
</evidence>
<dbReference type="Proteomes" id="UP000601435">
    <property type="component" value="Unassembled WGS sequence"/>
</dbReference>
<dbReference type="GO" id="GO:0006797">
    <property type="term" value="P:polyphosphate metabolic process"/>
    <property type="evidence" value="ECO:0007669"/>
    <property type="project" value="TreeGrafter"/>
</dbReference>
<feature type="region of interest" description="Disordered" evidence="6">
    <location>
        <begin position="1"/>
        <end position="64"/>
    </location>
</feature>
<feature type="transmembrane region" description="Helical" evidence="7">
    <location>
        <begin position="507"/>
        <end position="531"/>
    </location>
</feature>
<protein>
    <submittedName>
        <fullName evidence="9">PHO91 protein</fullName>
    </submittedName>
</protein>
<dbReference type="EMBL" id="CAJNJA010010780">
    <property type="protein sequence ID" value="CAE7262353.1"/>
    <property type="molecule type" value="Genomic_DNA"/>
</dbReference>
<keyword evidence="2" id="KW-0813">Transport</keyword>
<gene>
    <name evidence="9" type="primary">PHO91</name>
    <name evidence="9" type="ORF">SNEC2469_LOCUS6035</name>
</gene>
<dbReference type="AlphaFoldDB" id="A0A812MNL1"/>
<feature type="transmembrane region" description="Helical" evidence="7">
    <location>
        <begin position="261"/>
        <end position="287"/>
    </location>
</feature>
<dbReference type="GO" id="GO:0005315">
    <property type="term" value="F:phosphate transmembrane transporter activity"/>
    <property type="evidence" value="ECO:0007669"/>
    <property type="project" value="TreeGrafter"/>
</dbReference>
<accession>A0A812MNL1</accession>
<organism evidence="9 10">
    <name type="scientific">Symbiodinium necroappetens</name>
    <dbReference type="NCBI Taxonomy" id="1628268"/>
    <lineage>
        <taxon>Eukaryota</taxon>
        <taxon>Sar</taxon>
        <taxon>Alveolata</taxon>
        <taxon>Dinophyceae</taxon>
        <taxon>Suessiales</taxon>
        <taxon>Symbiodiniaceae</taxon>
        <taxon>Symbiodinium</taxon>
    </lineage>
</organism>
<dbReference type="PANTHER" id="PTHR10283">
    <property type="entry name" value="SOLUTE CARRIER FAMILY 13 MEMBER"/>
    <property type="match status" value="1"/>
</dbReference>
<feature type="region of interest" description="Disordered" evidence="6">
    <location>
        <begin position="635"/>
        <end position="662"/>
    </location>
</feature>
<feature type="transmembrane region" description="Helical" evidence="7">
    <location>
        <begin position="121"/>
        <end position="148"/>
    </location>
</feature>
<evidence type="ECO:0000256" key="5">
    <source>
        <dbReference type="ARBA" id="ARBA00023136"/>
    </source>
</evidence>